<dbReference type="InterPro" id="IPR029032">
    <property type="entry name" value="AhpD-like"/>
</dbReference>
<dbReference type="EMBL" id="JAXBLV010000181">
    <property type="protein sequence ID" value="MDY3560648.1"/>
    <property type="molecule type" value="Genomic_DNA"/>
</dbReference>
<reference evidence="2" key="1">
    <citation type="journal article" date="2023" name="Mar. Drugs">
        <title>Gemmata algarum, a Novel Planctomycete Isolated from an Algal Mat, Displays Antimicrobial Activity.</title>
        <authorList>
            <person name="Kumar G."/>
            <person name="Kallscheuer N."/>
            <person name="Kashif M."/>
            <person name="Ahamad S."/>
            <person name="Jagadeeshwari U."/>
            <person name="Pannikurungottu S."/>
            <person name="Haufschild T."/>
            <person name="Kabuu M."/>
            <person name="Sasikala C."/>
            <person name="Jogler C."/>
            <person name="Ramana C."/>
        </authorList>
    </citation>
    <scope>NUCLEOTIDE SEQUENCE [LARGE SCALE GENOMIC DNA]</scope>
    <source>
        <strain evidence="2">JC673</strain>
    </source>
</reference>
<evidence type="ECO:0000313" key="2">
    <source>
        <dbReference type="Proteomes" id="UP001272242"/>
    </source>
</evidence>
<comment type="caution">
    <text evidence="1">The sequence shown here is derived from an EMBL/GenBank/DDBJ whole genome shotgun (WGS) entry which is preliminary data.</text>
</comment>
<dbReference type="SUPFAM" id="SSF69118">
    <property type="entry name" value="AhpD-like"/>
    <property type="match status" value="1"/>
</dbReference>
<evidence type="ECO:0000313" key="1">
    <source>
        <dbReference type="EMBL" id="MDY3560648.1"/>
    </source>
</evidence>
<organism evidence="1 2">
    <name type="scientific">Gemmata algarum</name>
    <dbReference type="NCBI Taxonomy" id="2975278"/>
    <lineage>
        <taxon>Bacteria</taxon>
        <taxon>Pseudomonadati</taxon>
        <taxon>Planctomycetota</taxon>
        <taxon>Planctomycetia</taxon>
        <taxon>Gemmatales</taxon>
        <taxon>Gemmataceae</taxon>
        <taxon>Gemmata</taxon>
    </lineage>
</organism>
<accession>A0ABU5F0F3</accession>
<evidence type="ECO:0008006" key="3">
    <source>
        <dbReference type="Google" id="ProtNLM"/>
    </source>
</evidence>
<dbReference type="RefSeq" id="WP_320687188.1">
    <property type="nucleotide sequence ID" value="NZ_JAXBLV010000181.1"/>
</dbReference>
<protein>
    <recommendedName>
        <fullName evidence="3">Carboxymuconolactone decarboxylase-like domain-containing protein</fullName>
    </recommendedName>
</protein>
<gene>
    <name evidence="1" type="ORF">R5W23_001894</name>
</gene>
<dbReference type="Proteomes" id="UP001272242">
    <property type="component" value="Unassembled WGS sequence"/>
</dbReference>
<keyword evidence="2" id="KW-1185">Reference proteome</keyword>
<dbReference type="Gene3D" id="1.20.1290.10">
    <property type="entry name" value="AhpD-like"/>
    <property type="match status" value="1"/>
</dbReference>
<name>A0ABU5F0F3_9BACT</name>
<sequence length="96" mass="10497">MPWIQTVPPDQADAALRAVYESVYALYPPEYGPPVPALARPGGAADGVVAAHSLIPEAMRHMMSGLAVMMQPHLPLTRRQHEMIASVVSARNRCFY</sequence>
<proteinExistence type="predicted"/>